<dbReference type="PRINTS" id="PR01273">
    <property type="entry name" value="INVTBRTCOLOR"/>
</dbReference>
<sequence length="288" mass="31903">MFSLYFFLSVLVSAKGQIPSLGFCPEYFPMADFDMSRFLGKWYEAERYFQFSELASRCVVTDYARGPSGKIYVSNEVTNRLTGIKRVIDGTIEQTGKIGEGQLNVKYSTTPLSTESTLIVLETDYDSFAVVWSCSGFGPLHAESVWLMTRDRIPPGPVLQQAYGVLDKFRISRNFFIKTDQAGCAIAASDINAANGIASISTVAETTGSEQRKRPLMENHRDKVVEKDASQILVGKSGTMQKVQEKNVIEKKLGGGTEVDKPSDVYETGELQENVEEEAIIKKLTSPN</sequence>
<dbReference type="GO" id="GO:0031409">
    <property type="term" value="F:pigment binding"/>
    <property type="evidence" value="ECO:0007669"/>
    <property type="project" value="InterPro"/>
</dbReference>
<evidence type="ECO:0000256" key="2">
    <source>
        <dbReference type="SAM" id="SignalP"/>
    </source>
</evidence>
<reference evidence="4" key="1">
    <citation type="submission" date="2022-01" db="EMBL/GenBank/DDBJ databases">
        <authorList>
            <person name="King R."/>
        </authorList>
    </citation>
    <scope>NUCLEOTIDE SEQUENCE</scope>
</reference>
<dbReference type="GO" id="GO:0006629">
    <property type="term" value="P:lipid metabolic process"/>
    <property type="evidence" value="ECO:0007669"/>
    <property type="project" value="TreeGrafter"/>
</dbReference>
<dbReference type="AlphaFoldDB" id="A0A9P0DQA6"/>
<dbReference type="InterPro" id="IPR012674">
    <property type="entry name" value="Calycin"/>
</dbReference>
<dbReference type="PANTHER" id="PTHR10612">
    <property type="entry name" value="APOLIPOPROTEIN D"/>
    <property type="match status" value="1"/>
</dbReference>
<proteinExistence type="predicted"/>
<dbReference type="OrthoDB" id="565904at2759"/>
<keyword evidence="1" id="KW-1015">Disulfide bond</keyword>
<gene>
    <name evidence="4" type="ORF">PHAECO_LOCUS4523</name>
</gene>
<feature type="signal peptide" evidence="2">
    <location>
        <begin position="1"/>
        <end position="16"/>
    </location>
</feature>
<evidence type="ECO:0000259" key="3">
    <source>
        <dbReference type="Pfam" id="PF08212"/>
    </source>
</evidence>
<dbReference type="InterPro" id="IPR022272">
    <property type="entry name" value="Lipocalin_CS"/>
</dbReference>
<evidence type="ECO:0000313" key="4">
    <source>
        <dbReference type="EMBL" id="CAH1153724.1"/>
    </source>
</evidence>
<accession>A0A9P0DQA6</accession>
<dbReference type="PANTHER" id="PTHR10612:SF34">
    <property type="entry name" value="APOLIPOPROTEIN D"/>
    <property type="match status" value="1"/>
</dbReference>
<organism evidence="4 5">
    <name type="scientific">Phaedon cochleariae</name>
    <name type="common">Mustard beetle</name>
    <dbReference type="NCBI Taxonomy" id="80249"/>
    <lineage>
        <taxon>Eukaryota</taxon>
        <taxon>Metazoa</taxon>
        <taxon>Ecdysozoa</taxon>
        <taxon>Arthropoda</taxon>
        <taxon>Hexapoda</taxon>
        <taxon>Insecta</taxon>
        <taxon>Pterygota</taxon>
        <taxon>Neoptera</taxon>
        <taxon>Endopterygota</taxon>
        <taxon>Coleoptera</taxon>
        <taxon>Polyphaga</taxon>
        <taxon>Cucujiformia</taxon>
        <taxon>Chrysomeloidea</taxon>
        <taxon>Chrysomelidae</taxon>
        <taxon>Chrysomelinae</taxon>
        <taxon>Chrysomelini</taxon>
        <taxon>Phaedon</taxon>
    </lineage>
</organism>
<dbReference type="Gene3D" id="2.40.128.20">
    <property type="match status" value="1"/>
</dbReference>
<dbReference type="Proteomes" id="UP001153737">
    <property type="component" value="Chromosome 14"/>
</dbReference>
<dbReference type="Pfam" id="PF08212">
    <property type="entry name" value="Lipocalin_2"/>
    <property type="match status" value="1"/>
</dbReference>
<feature type="chain" id="PRO_5040350876" description="Lipocalin/cytosolic fatty-acid binding domain-containing protein" evidence="2">
    <location>
        <begin position="17"/>
        <end position="288"/>
    </location>
</feature>
<evidence type="ECO:0000256" key="1">
    <source>
        <dbReference type="ARBA" id="ARBA00023157"/>
    </source>
</evidence>
<keyword evidence="5" id="KW-1185">Reference proteome</keyword>
<protein>
    <recommendedName>
        <fullName evidence="3">Lipocalin/cytosolic fatty-acid binding domain-containing protein</fullName>
    </recommendedName>
</protein>
<dbReference type="InterPro" id="IPR003057">
    <property type="entry name" value="Invtbrt_color"/>
</dbReference>
<dbReference type="GO" id="GO:0000302">
    <property type="term" value="P:response to reactive oxygen species"/>
    <property type="evidence" value="ECO:0007669"/>
    <property type="project" value="TreeGrafter"/>
</dbReference>
<feature type="domain" description="Lipocalin/cytosolic fatty-acid binding" evidence="3">
    <location>
        <begin position="33"/>
        <end position="150"/>
    </location>
</feature>
<keyword evidence="2" id="KW-0732">Signal</keyword>
<dbReference type="SUPFAM" id="SSF50814">
    <property type="entry name" value="Lipocalins"/>
    <property type="match status" value="1"/>
</dbReference>
<dbReference type="GO" id="GO:0005737">
    <property type="term" value="C:cytoplasm"/>
    <property type="evidence" value="ECO:0007669"/>
    <property type="project" value="TreeGrafter"/>
</dbReference>
<dbReference type="PROSITE" id="PS00213">
    <property type="entry name" value="LIPOCALIN"/>
    <property type="match status" value="1"/>
</dbReference>
<dbReference type="FunFam" id="2.40.128.20:FF:000026">
    <property type="entry name" value="Apolipoprotein D-like Protein"/>
    <property type="match status" value="1"/>
</dbReference>
<name>A0A9P0DQA6_PHACE</name>
<dbReference type="InterPro" id="IPR000566">
    <property type="entry name" value="Lipocln_cytosolic_FA-bd_dom"/>
</dbReference>
<dbReference type="EMBL" id="OU896720">
    <property type="protein sequence ID" value="CAH1153724.1"/>
    <property type="molecule type" value="Genomic_DNA"/>
</dbReference>
<reference evidence="4" key="2">
    <citation type="submission" date="2022-10" db="EMBL/GenBank/DDBJ databases">
        <authorList>
            <consortium name="ENA_rothamsted_submissions"/>
            <consortium name="culmorum"/>
            <person name="King R."/>
        </authorList>
    </citation>
    <scope>NUCLEOTIDE SEQUENCE</scope>
</reference>
<evidence type="ECO:0000313" key="5">
    <source>
        <dbReference type="Proteomes" id="UP001153737"/>
    </source>
</evidence>